<reference evidence="1 2" key="1">
    <citation type="submission" date="2007-02" db="EMBL/GenBank/DDBJ databases">
        <authorList>
            <person name="DeShazer D."/>
            <person name="Woods D.E."/>
            <person name="Nierman W.C."/>
        </authorList>
    </citation>
    <scope>NUCLEOTIDE SEQUENCE [LARGE SCALE GENOMIC DNA]</scope>
    <source>
        <strain evidence="1 2">1106a</strain>
    </source>
</reference>
<dbReference type="EMBL" id="CP000572">
    <property type="protein sequence ID" value="ABN89648.1"/>
    <property type="molecule type" value="Genomic_DNA"/>
</dbReference>
<accession>A3NWK9</accession>
<dbReference type="Proteomes" id="UP000006738">
    <property type="component" value="Chromosome I"/>
</dbReference>
<name>A3NWK9_BURP0</name>
<dbReference type="HOGENOM" id="CLU_2680648_0_0_4"/>
<dbReference type="AlphaFoldDB" id="A3NWK9"/>
<protein>
    <submittedName>
        <fullName evidence="1">Uncharacterized protein</fullName>
    </submittedName>
</protein>
<proteinExistence type="predicted"/>
<sequence>MRLMRGAVAFRFAMRYGFPASSAICLLFRLSAGIFCKRDGIALFPRRLIRQVVQCASRLLQAAALRARCTIEHFFHT</sequence>
<evidence type="ECO:0000313" key="1">
    <source>
        <dbReference type="EMBL" id="ABN89648.1"/>
    </source>
</evidence>
<organism evidence="1 2">
    <name type="scientific">Burkholderia pseudomallei (strain 1106a)</name>
    <dbReference type="NCBI Taxonomy" id="357348"/>
    <lineage>
        <taxon>Bacteria</taxon>
        <taxon>Pseudomonadati</taxon>
        <taxon>Pseudomonadota</taxon>
        <taxon>Betaproteobacteria</taxon>
        <taxon>Burkholderiales</taxon>
        <taxon>Burkholderiaceae</taxon>
        <taxon>Burkholderia</taxon>
        <taxon>pseudomallei group</taxon>
    </lineage>
</organism>
<dbReference type="KEGG" id="bpl:BURPS1106A_2471"/>
<evidence type="ECO:0000313" key="2">
    <source>
        <dbReference type="Proteomes" id="UP000006738"/>
    </source>
</evidence>
<gene>
    <name evidence="1" type="ordered locus">BURPS1106A_2471</name>
</gene>